<feature type="region of interest" description="Disordered" evidence="15">
    <location>
        <begin position="208"/>
        <end position="232"/>
    </location>
</feature>
<comment type="caution">
    <text evidence="16">The sequence shown here is derived from an EMBL/GenBank/DDBJ whole genome shotgun (WGS) entry which is preliminary data.</text>
</comment>
<evidence type="ECO:0000313" key="17">
    <source>
        <dbReference type="Proteomes" id="UP001150925"/>
    </source>
</evidence>
<evidence type="ECO:0000256" key="7">
    <source>
        <dbReference type="ARBA" id="ARBA00022832"/>
    </source>
</evidence>
<dbReference type="GO" id="GO:0030497">
    <property type="term" value="P:fatty acid elongation"/>
    <property type="evidence" value="ECO:0007669"/>
    <property type="project" value="TreeGrafter"/>
</dbReference>
<comment type="caution">
    <text evidence="14">Lacks conserved residue(s) required for the propagation of feature annotation.</text>
</comment>
<dbReference type="InterPro" id="IPR007482">
    <property type="entry name" value="Tyr_Pase-like_PTPLA"/>
</dbReference>
<dbReference type="AlphaFoldDB" id="A0A9W8E5I9"/>
<feature type="transmembrane region" description="Helical" evidence="14">
    <location>
        <begin position="174"/>
        <end position="194"/>
    </location>
</feature>
<dbReference type="EMBL" id="JANBPY010001970">
    <property type="protein sequence ID" value="KAJ1957321.1"/>
    <property type="molecule type" value="Genomic_DNA"/>
</dbReference>
<reference evidence="16" key="1">
    <citation type="submission" date="2022-07" db="EMBL/GenBank/DDBJ databases">
        <title>Phylogenomic reconstructions and comparative analyses of Kickxellomycotina fungi.</title>
        <authorList>
            <person name="Reynolds N.K."/>
            <person name="Stajich J.E."/>
            <person name="Barry K."/>
            <person name="Grigoriev I.V."/>
            <person name="Crous P."/>
            <person name="Smith M.E."/>
        </authorList>
    </citation>
    <scope>NUCLEOTIDE SEQUENCE</scope>
    <source>
        <strain evidence="16">RSA 1196</strain>
    </source>
</reference>
<keyword evidence="11 14" id="KW-0275">Fatty acid biosynthesis</keyword>
<evidence type="ECO:0000256" key="2">
    <source>
        <dbReference type="ARBA" id="ARBA00005194"/>
    </source>
</evidence>
<evidence type="ECO:0000256" key="11">
    <source>
        <dbReference type="ARBA" id="ARBA00023160"/>
    </source>
</evidence>
<feature type="transmembrane region" description="Helical" evidence="14">
    <location>
        <begin position="47"/>
        <end position="68"/>
    </location>
</feature>
<dbReference type="GO" id="GO:0042761">
    <property type="term" value="P:very long-chain fatty acid biosynthetic process"/>
    <property type="evidence" value="ECO:0007669"/>
    <property type="project" value="TreeGrafter"/>
</dbReference>
<accession>A0A9W8E5I9</accession>
<evidence type="ECO:0000256" key="15">
    <source>
        <dbReference type="SAM" id="MobiDB-lite"/>
    </source>
</evidence>
<proteinExistence type="inferred from homology"/>
<dbReference type="EC" id="4.2.1.134" evidence="4 14"/>
<feature type="transmembrane region" description="Helical" evidence="14">
    <location>
        <begin position="136"/>
        <end position="154"/>
    </location>
</feature>
<evidence type="ECO:0000256" key="14">
    <source>
        <dbReference type="RuleBase" id="RU363109"/>
    </source>
</evidence>
<evidence type="ECO:0000256" key="6">
    <source>
        <dbReference type="ARBA" id="ARBA00022692"/>
    </source>
</evidence>
<feature type="transmembrane region" description="Helical" evidence="14">
    <location>
        <begin position="12"/>
        <end position="35"/>
    </location>
</feature>
<comment type="similarity">
    <text evidence="3 14">Belongs to the very long-chain fatty acids dehydratase HACD family.</text>
</comment>
<evidence type="ECO:0000256" key="4">
    <source>
        <dbReference type="ARBA" id="ARBA00013122"/>
    </source>
</evidence>
<evidence type="ECO:0000256" key="5">
    <source>
        <dbReference type="ARBA" id="ARBA00022516"/>
    </source>
</evidence>
<dbReference type="GO" id="GO:0030148">
    <property type="term" value="P:sphingolipid biosynthetic process"/>
    <property type="evidence" value="ECO:0007669"/>
    <property type="project" value="TreeGrafter"/>
</dbReference>
<keyword evidence="8 14" id="KW-1133">Transmembrane helix</keyword>
<evidence type="ECO:0000256" key="3">
    <source>
        <dbReference type="ARBA" id="ARBA00007811"/>
    </source>
</evidence>
<keyword evidence="5 14" id="KW-0444">Lipid biosynthesis</keyword>
<evidence type="ECO:0000256" key="13">
    <source>
        <dbReference type="ARBA" id="ARBA00036671"/>
    </source>
</evidence>
<evidence type="ECO:0000313" key="16">
    <source>
        <dbReference type="EMBL" id="KAJ1957321.1"/>
    </source>
</evidence>
<comment type="function">
    <text evidence="14">Catalyzes the third of the four reactions of the long-chain fatty acids elongation cycle. This endoplasmic reticulum-bound enzymatic process, allows the addition of two carbons to the chain of long- and very long-chain fatty acids/VLCFAs per cycle. This enzyme catalyzes the dehydration of the 3-hydroxyacyl-CoA intermediate into trans-2,3-enoyl-CoA, within each cycle of fatty acid elongation. Thereby, it participates to the production of VLCFAs of different chain lengths that are involved in multiple biological processes as precursors of membrane lipids and lipid mediators.</text>
</comment>
<gene>
    <name evidence="16" type="ORF">IWQ62_005119</name>
</gene>
<organism evidence="16 17">
    <name type="scientific">Dispira parvispora</name>
    <dbReference type="NCBI Taxonomy" id="1520584"/>
    <lineage>
        <taxon>Eukaryota</taxon>
        <taxon>Fungi</taxon>
        <taxon>Fungi incertae sedis</taxon>
        <taxon>Zoopagomycota</taxon>
        <taxon>Kickxellomycotina</taxon>
        <taxon>Dimargaritomycetes</taxon>
        <taxon>Dimargaritales</taxon>
        <taxon>Dimargaritaceae</taxon>
        <taxon>Dispira</taxon>
    </lineage>
</organism>
<dbReference type="PANTHER" id="PTHR11035">
    <property type="entry name" value="VERY-LONG-CHAIN (3R)-3-HYDROXYACYL-COA DEHYDRATASE"/>
    <property type="match status" value="1"/>
</dbReference>
<protein>
    <recommendedName>
        <fullName evidence="4 14">Very-long-chain (3R)-3-hydroxyacyl-CoA dehydratase</fullName>
        <ecNumber evidence="4 14">4.2.1.134</ecNumber>
    </recommendedName>
</protein>
<name>A0A9W8E5I9_9FUNG</name>
<keyword evidence="12 14" id="KW-0456">Lyase</keyword>
<dbReference type="Pfam" id="PF04387">
    <property type="entry name" value="PTPLA"/>
    <property type="match status" value="1"/>
</dbReference>
<keyword evidence="10 14" id="KW-0472">Membrane</keyword>
<dbReference type="Proteomes" id="UP001150925">
    <property type="component" value="Unassembled WGS sequence"/>
</dbReference>
<evidence type="ECO:0000256" key="10">
    <source>
        <dbReference type="ARBA" id="ARBA00023136"/>
    </source>
</evidence>
<evidence type="ECO:0000256" key="1">
    <source>
        <dbReference type="ARBA" id="ARBA00004141"/>
    </source>
</evidence>
<comment type="subcellular location">
    <subcellularLocation>
        <location evidence="14">Endoplasmic reticulum membrane</location>
        <topology evidence="14">Multi-pass membrane protein</topology>
    </subcellularLocation>
    <subcellularLocation>
        <location evidence="1">Membrane</location>
        <topology evidence="1">Multi-pass membrane protein</topology>
    </subcellularLocation>
</comment>
<evidence type="ECO:0000256" key="12">
    <source>
        <dbReference type="ARBA" id="ARBA00023239"/>
    </source>
</evidence>
<keyword evidence="9 14" id="KW-0443">Lipid metabolism</keyword>
<evidence type="ECO:0000256" key="9">
    <source>
        <dbReference type="ARBA" id="ARBA00023098"/>
    </source>
</evidence>
<dbReference type="PANTHER" id="PTHR11035:SF3">
    <property type="entry name" value="VERY-LONG-CHAIN (3R)-3-HYDROXYACYL-COA DEHYDRATASE"/>
    <property type="match status" value="1"/>
</dbReference>
<keyword evidence="6 14" id="KW-0812">Transmembrane</keyword>
<dbReference type="OrthoDB" id="46988at2759"/>
<comment type="catalytic activity">
    <reaction evidence="13 14">
        <text>a very-long-chain (3R)-3-hydroxyacyl-CoA = a very-long-chain (2E)-enoyl-CoA + H2O</text>
        <dbReference type="Rhea" id="RHEA:45812"/>
        <dbReference type="ChEBI" id="CHEBI:15377"/>
        <dbReference type="ChEBI" id="CHEBI:83728"/>
        <dbReference type="ChEBI" id="CHEBI:85440"/>
        <dbReference type="EC" id="4.2.1.134"/>
    </reaction>
</comment>
<keyword evidence="14" id="KW-0256">Endoplasmic reticulum</keyword>
<comment type="pathway">
    <text evidence="2 14">Lipid metabolism; fatty acid biosynthesis.</text>
</comment>
<keyword evidence="7 14" id="KW-0276">Fatty acid metabolism</keyword>
<sequence>MANPSRLIQVYLLAYNVVSATSWAWLLWVTLFTLATSGGSHQAVYDAVVGPLTVIQFAMLLDVVHAVLGFVRTPIVTSAIQVASRVLIVILTLQWFNVPAVTQSTAVSTMLVAWSVTEVIRYGYYACSLLGMQSYLLTWARYTFFFILYPLGAGSEATLLYKTLPTVKLYSSPLYLTFWFLLMLYLPLFPQMYLHMVGQRKKVLQRSKVTSASTPTSRRPRAASSTPIKKKI</sequence>
<keyword evidence="17" id="KW-1185">Reference proteome</keyword>
<dbReference type="GO" id="GO:0005789">
    <property type="term" value="C:endoplasmic reticulum membrane"/>
    <property type="evidence" value="ECO:0007669"/>
    <property type="project" value="UniProtKB-SubCell"/>
</dbReference>
<evidence type="ECO:0000256" key="8">
    <source>
        <dbReference type="ARBA" id="ARBA00022989"/>
    </source>
</evidence>
<dbReference type="GO" id="GO:0102158">
    <property type="term" value="F:very-long-chain (3R)-3-hydroxyacyl-CoA dehydratase activity"/>
    <property type="evidence" value="ECO:0007669"/>
    <property type="project" value="UniProtKB-EC"/>
</dbReference>